<evidence type="ECO:0000313" key="1">
    <source>
        <dbReference type="EMBL" id="MCF2531749.1"/>
    </source>
</evidence>
<comment type="caution">
    <text evidence="1">The sequence shown here is derived from an EMBL/GenBank/DDBJ whole genome shotgun (WGS) entry which is preliminary data.</text>
</comment>
<name>A0AA41U797_9ACTN</name>
<accession>A0AA41U797</accession>
<organism evidence="1 2">
    <name type="scientific">Yinghuangia soli</name>
    <dbReference type="NCBI Taxonomy" id="2908204"/>
    <lineage>
        <taxon>Bacteria</taxon>
        <taxon>Bacillati</taxon>
        <taxon>Actinomycetota</taxon>
        <taxon>Actinomycetes</taxon>
        <taxon>Kitasatosporales</taxon>
        <taxon>Streptomycetaceae</taxon>
        <taxon>Yinghuangia</taxon>
    </lineage>
</organism>
<protein>
    <submittedName>
        <fullName evidence="1">Minor capsid protein</fullName>
    </submittedName>
</protein>
<sequence length="100" mass="10867">MREGAARGLLLGAEHVLDESSRQVPLDEATLQRSGTVSVDEGTLTAAISYDQPYAVRQHEDLSLNHPMPGRNAKYLERPLIAEAGTVGEIIAAETRRSLQ</sequence>
<reference evidence="1" key="1">
    <citation type="submission" date="2022-01" db="EMBL/GenBank/DDBJ databases">
        <title>Genome-Based Taxonomic Classification of the Phylum Actinobacteria.</title>
        <authorList>
            <person name="Gao Y."/>
        </authorList>
    </citation>
    <scope>NUCLEOTIDE SEQUENCE</scope>
    <source>
        <strain evidence="1">KLBMP 8922</strain>
    </source>
</reference>
<keyword evidence="2" id="KW-1185">Reference proteome</keyword>
<dbReference type="Proteomes" id="UP001165378">
    <property type="component" value="Unassembled WGS sequence"/>
</dbReference>
<proteinExistence type="predicted"/>
<evidence type="ECO:0000313" key="2">
    <source>
        <dbReference type="Proteomes" id="UP001165378"/>
    </source>
</evidence>
<gene>
    <name evidence="1" type="ORF">LZ495_31655</name>
</gene>
<dbReference type="EMBL" id="JAKFHA010000026">
    <property type="protein sequence ID" value="MCF2531749.1"/>
    <property type="molecule type" value="Genomic_DNA"/>
</dbReference>
<dbReference type="AlphaFoldDB" id="A0AA41U797"/>